<evidence type="ECO:0000259" key="1">
    <source>
        <dbReference type="Pfam" id="PF00578"/>
    </source>
</evidence>
<feature type="domain" description="Alkyl hydroperoxide reductase subunit C/ Thiol specific antioxidant" evidence="1">
    <location>
        <begin position="1"/>
        <end position="72"/>
    </location>
</feature>
<dbReference type="PANTHER" id="PTHR42852:SF17">
    <property type="entry name" value="THIOREDOXIN-LIKE PROTEIN HI_1115"/>
    <property type="match status" value="1"/>
</dbReference>
<name>A0A0F9F7G4_9ZZZZ</name>
<dbReference type="Pfam" id="PF00578">
    <property type="entry name" value="AhpC-TSA"/>
    <property type="match status" value="1"/>
</dbReference>
<protein>
    <recommendedName>
        <fullName evidence="1">Alkyl hydroperoxide reductase subunit C/ Thiol specific antioxidant domain-containing protein</fullName>
    </recommendedName>
</protein>
<accession>A0A0F9F7G4</accession>
<reference evidence="2" key="1">
    <citation type="journal article" date="2015" name="Nature">
        <title>Complex archaea that bridge the gap between prokaryotes and eukaryotes.</title>
        <authorList>
            <person name="Spang A."/>
            <person name="Saw J.H."/>
            <person name="Jorgensen S.L."/>
            <person name="Zaremba-Niedzwiedzka K."/>
            <person name="Martijn J."/>
            <person name="Lind A.E."/>
            <person name="van Eijk R."/>
            <person name="Schleper C."/>
            <person name="Guy L."/>
            <person name="Ettema T.J."/>
        </authorList>
    </citation>
    <scope>NUCLEOTIDE SEQUENCE</scope>
</reference>
<dbReference type="AlphaFoldDB" id="A0A0F9F7G4"/>
<proteinExistence type="predicted"/>
<dbReference type="InterPro" id="IPR000866">
    <property type="entry name" value="AhpC/TSA"/>
</dbReference>
<dbReference type="EMBL" id="LAZR01033819">
    <property type="protein sequence ID" value="KKL47027.1"/>
    <property type="molecule type" value="Genomic_DNA"/>
</dbReference>
<comment type="caution">
    <text evidence="2">The sequence shown here is derived from an EMBL/GenBank/DDBJ whole genome shotgun (WGS) entry which is preliminary data.</text>
</comment>
<evidence type="ECO:0000313" key="2">
    <source>
        <dbReference type="EMBL" id="KKL47027.1"/>
    </source>
</evidence>
<sequence length="97" mass="11142">MPSLVKLYNEFKKDDFVVLAINVQEKRKIVEKYLRGNNLPFPVLLDVDGKVSYRYGIRAHPAHFLIDRQGKLIGQALGARDWASIDSRNLIQYLVGK</sequence>
<dbReference type="PANTHER" id="PTHR42852">
    <property type="entry name" value="THIOL:DISULFIDE INTERCHANGE PROTEIN DSBE"/>
    <property type="match status" value="1"/>
</dbReference>
<dbReference type="InterPro" id="IPR050553">
    <property type="entry name" value="Thioredoxin_ResA/DsbE_sf"/>
</dbReference>
<dbReference type="SUPFAM" id="SSF52833">
    <property type="entry name" value="Thioredoxin-like"/>
    <property type="match status" value="1"/>
</dbReference>
<dbReference type="Gene3D" id="3.40.30.10">
    <property type="entry name" value="Glutaredoxin"/>
    <property type="match status" value="1"/>
</dbReference>
<organism evidence="2">
    <name type="scientific">marine sediment metagenome</name>
    <dbReference type="NCBI Taxonomy" id="412755"/>
    <lineage>
        <taxon>unclassified sequences</taxon>
        <taxon>metagenomes</taxon>
        <taxon>ecological metagenomes</taxon>
    </lineage>
</organism>
<dbReference type="InterPro" id="IPR036249">
    <property type="entry name" value="Thioredoxin-like_sf"/>
</dbReference>
<gene>
    <name evidence="2" type="ORF">LCGC14_2339660</name>
</gene>
<dbReference type="GO" id="GO:0016491">
    <property type="term" value="F:oxidoreductase activity"/>
    <property type="evidence" value="ECO:0007669"/>
    <property type="project" value="InterPro"/>
</dbReference>
<dbReference type="GO" id="GO:0016209">
    <property type="term" value="F:antioxidant activity"/>
    <property type="evidence" value="ECO:0007669"/>
    <property type="project" value="InterPro"/>
</dbReference>
<dbReference type="CDD" id="cd02966">
    <property type="entry name" value="TlpA_like_family"/>
    <property type="match status" value="1"/>
</dbReference>